<feature type="domain" description="HMA" evidence="1">
    <location>
        <begin position="1"/>
        <end position="63"/>
    </location>
</feature>
<dbReference type="OrthoDB" id="9813965at2"/>
<dbReference type="AlphaFoldDB" id="A0A366HKZ5"/>
<evidence type="ECO:0000313" key="2">
    <source>
        <dbReference type="EMBL" id="RBP42982.1"/>
    </source>
</evidence>
<keyword evidence="3" id="KW-1185">Reference proteome</keyword>
<dbReference type="SUPFAM" id="SSF55008">
    <property type="entry name" value="HMA, heavy metal-associated domain"/>
    <property type="match status" value="1"/>
</dbReference>
<dbReference type="Gene3D" id="3.30.70.100">
    <property type="match status" value="1"/>
</dbReference>
<dbReference type="EMBL" id="QNRQ01000001">
    <property type="protein sequence ID" value="RBP42982.1"/>
    <property type="molecule type" value="Genomic_DNA"/>
</dbReference>
<dbReference type="InterPro" id="IPR006121">
    <property type="entry name" value="HMA_dom"/>
</dbReference>
<name>A0A366HKZ5_9BURK</name>
<evidence type="ECO:0000259" key="1">
    <source>
        <dbReference type="PROSITE" id="PS50846"/>
    </source>
</evidence>
<dbReference type="RefSeq" id="WP_113931298.1">
    <property type="nucleotide sequence ID" value="NZ_JACCEU010000001.1"/>
</dbReference>
<dbReference type="CDD" id="cd00371">
    <property type="entry name" value="HMA"/>
    <property type="match status" value="1"/>
</dbReference>
<dbReference type="Pfam" id="PF00403">
    <property type="entry name" value="HMA"/>
    <property type="match status" value="1"/>
</dbReference>
<gene>
    <name evidence="2" type="ORF">DFR37_101107</name>
</gene>
<reference evidence="2 3" key="1">
    <citation type="submission" date="2018-06" db="EMBL/GenBank/DDBJ databases">
        <title>Genomic Encyclopedia of Type Strains, Phase IV (KMG-IV): sequencing the most valuable type-strain genomes for metagenomic binning, comparative biology and taxonomic classification.</title>
        <authorList>
            <person name="Goeker M."/>
        </authorList>
    </citation>
    <scope>NUCLEOTIDE SEQUENCE [LARGE SCALE GENOMIC DNA]</scope>
    <source>
        <strain evidence="2 3">DSM 25520</strain>
    </source>
</reference>
<dbReference type="InterPro" id="IPR036163">
    <property type="entry name" value="HMA_dom_sf"/>
</dbReference>
<dbReference type="Proteomes" id="UP000253628">
    <property type="component" value="Unassembled WGS sequence"/>
</dbReference>
<accession>A0A366HKZ5</accession>
<protein>
    <submittedName>
        <fullName evidence="2">Copper chaperone</fullName>
    </submittedName>
</protein>
<dbReference type="PROSITE" id="PS50846">
    <property type="entry name" value="HMA_2"/>
    <property type="match status" value="1"/>
</dbReference>
<organism evidence="2 3">
    <name type="scientific">Eoetvoesiella caeni</name>
    <dbReference type="NCBI Taxonomy" id="645616"/>
    <lineage>
        <taxon>Bacteria</taxon>
        <taxon>Pseudomonadati</taxon>
        <taxon>Pseudomonadota</taxon>
        <taxon>Betaproteobacteria</taxon>
        <taxon>Burkholderiales</taxon>
        <taxon>Alcaligenaceae</taxon>
        <taxon>Eoetvoesiella</taxon>
    </lineage>
</organism>
<dbReference type="GO" id="GO:0046872">
    <property type="term" value="F:metal ion binding"/>
    <property type="evidence" value="ECO:0007669"/>
    <property type="project" value="InterPro"/>
</dbReference>
<comment type="caution">
    <text evidence="2">The sequence shown here is derived from an EMBL/GenBank/DDBJ whole genome shotgun (WGS) entry which is preliminary data.</text>
</comment>
<sequence length="66" mass="7428">MIEFKIKDMIGEDCAKTITRVIKETVPAASIQIDLQNHVVRVDGISDVDEIERVIREVGYTPGPHH</sequence>
<evidence type="ECO:0000313" key="3">
    <source>
        <dbReference type="Proteomes" id="UP000253628"/>
    </source>
</evidence>
<proteinExistence type="predicted"/>